<evidence type="ECO:0000256" key="1">
    <source>
        <dbReference type="SAM" id="Phobius"/>
    </source>
</evidence>
<evidence type="ECO:0000313" key="2">
    <source>
        <dbReference type="EMBL" id="GAI31872.1"/>
    </source>
</evidence>
<keyword evidence="1" id="KW-0472">Membrane</keyword>
<dbReference type="AlphaFoldDB" id="X1MJN9"/>
<feature type="transmembrane region" description="Helical" evidence="1">
    <location>
        <begin position="6"/>
        <end position="27"/>
    </location>
</feature>
<accession>X1MJN9</accession>
<keyword evidence="1" id="KW-1133">Transmembrane helix</keyword>
<name>X1MJN9_9ZZZZ</name>
<sequence>IVLRLGIPTAIGMVVVSLAELVLLGLVNGFGSDATAAYGA</sequence>
<feature type="non-terminal residue" evidence="2">
    <location>
        <position position="1"/>
    </location>
</feature>
<protein>
    <submittedName>
        <fullName evidence="2">Uncharacterized protein</fullName>
    </submittedName>
</protein>
<organism evidence="2">
    <name type="scientific">marine sediment metagenome</name>
    <dbReference type="NCBI Taxonomy" id="412755"/>
    <lineage>
        <taxon>unclassified sequences</taxon>
        <taxon>metagenomes</taxon>
        <taxon>ecological metagenomes</taxon>
    </lineage>
</organism>
<feature type="non-terminal residue" evidence="2">
    <location>
        <position position="40"/>
    </location>
</feature>
<dbReference type="EMBL" id="BARV01014458">
    <property type="protein sequence ID" value="GAI31872.1"/>
    <property type="molecule type" value="Genomic_DNA"/>
</dbReference>
<gene>
    <name evidence="2" type="ORF">S06H3_25220</name>
</gene>
<proteinExistence type="predicted"/>
<reference evidence="2" key="1">
    <citation type="journal article" date="2014" name="Front. Microbiol.">
        <title>High frequency of phylogenetically diverse reductive dehalogenase-homologous genes in deep subseafloor sedimentary metagenomes.</title>
        <authorList>
            <person name="Kawai M."/>
            <person name="Futagami T."/>
            <person name="Toyoda A."/>
            <person name="Takaki Y."/>
            <person name="Nishi S."/>
            <person name="Hori S."/>
            <person name="Arai W."/>
            <person name="Tsubouchi T."/>
            <person name="Morono Y."/>
            <person name="Uchiyama I."/>
            <person name="Ito T."/>
            <person name="Fujiyama A."/>
            <person name="Inagaki F."/>
            <person name="Takami H."/>
        </authorList>
    </citation>
    <scope>NUCLEOTIDE SEQUENCE</scope>
    <source>
        <strain evidence="2">Expedition CK06-06</strain>
    </source>
</reference>
<keyword evidence="1" id="KW-0812">Transmembrane</keyword>
<comment type="caution">
    <text evidence="2">The sequence shown here is derived from an EMBL/GenBank/DDBJ whole genome shotgun (WGS) entry which is preliminary data.</text>
</comment>